<evidence type="ECO:0000259" key="2">
    <source>
        <dbReference type="SMART" id="SM00858"/>
    </source>
</evidence>
<accession>A0A5J4RPN1</accession>
<dbReference type="InterPro" id="IPR052172">
    <property type="entry name" value="UxaA_altronate/galactarate_dh"/>
</dbReference>
<evidence type="ECO:0000256" key="1">
    <source>
        <dbReference type="ARBA" id="ARBA00023239"/>
    </source>
</evidence>
<dbReference type="GO" id="GO:0008789">
    <property type="term" value="F:altronate dehydratase activity"/>
    <property type="evidence" value="ECO:0007669"/>
    <property type="project" value="UniProtKB-EC"/>
</dbReference>
<keyword evidence="1 3" id="KW-0456">Lyase</keyword>
<dbReference type="SMART" id="SM00858">
    <property type="entry name" value="SAF"/>
    <property type="match status" value="1"/>
</dbReference>
<dbReference type="Pfam" id="PF08666">
    <property type="entry name" value="SAF"/>
    <property type="match status" value="1"/>
</dbReference>
<organism evidence="3">
    <name type="scientific">termite gut metagenome</name>
    <dbReference type="NCBI Taxonomy" id="433724"/>
    <lineage>
        <taxon>unclassified sequences</taxon>
        <taxon>metagenomes</taxon>
        <taxon>organismal metagenomes</taxon>
    </lineage>
</organism>
<name>A0A5J4RPN1_9ZZZZ</name>
<comment type="caution">
    <text evidence="3">The sequence shown here is derived from an EMBL/GenBank/DDBJ whole genome shotgun (WGS) entry which is preliminary data.</text>
</comment>
<proteinExistence type="predicted"/>
<feature type="domain" description="SAF" evidence="2">
    <location>
        <begin position="11"/>
        <end position="82"/>
    </location>
</feature>
<dbReference type="CDD" id="cd11613">
    <property type="entry name" value="SAF_AH_GD"/>
    <property type="match status" value="1"/>
</dbReference>
<dbReference type="PANTHER" id="PTHR30536:SF5">
    <property type="entry name" value="ALTRONATE DEHYDRATASE"/>
    <property type="match status" value="1"/>
</dbReference>
<dbReference type="InterPro" id="IPR044144">
    <property type="entry name" value="SAF_UxaA/GarD"/>
</dbReference>
<evidence type="ECO:0000313" key="3">
    <source>
        <dbReference type="EMBL" id="KAA6335053.1"/>
    </source>
</evidence>
<dbReference type="EC" id="4.2.1.7" evidence="3"/>
<dbReference type="GO" id="GO:0019698">
    <property type="term" value="P:D-galacturonate catabolic process"/>
    <property type="evidence" value="ECO:0007669"/>
    <property type="project" value="TreeGrafter"/>
</dbReference>
<dbReference type="AlphaFoldDB" id="A0A5J4RPN1"/>
<dbReference type="Gene3D" id="2.30.130.110">
    <property type="match status" value="1"/>
</dbReference>
<dbReference type="PANTHER" id="PTHR30536">
    <property type="entry name" value="ALTRONATE/GALACTARATE DEHYDRATASE"/>
    <property type="match status" value="1"/>
</dbReference>
<reference evidence="3" key="1">
    <citation type="submission" date="2019-03" db="EMBL/GenBank/DDBJ databases">
        <title>Single cell metagenomics reveals metabolic interactions within the superorganism composed of flagellate Streblomastix strix and complex community of Bacteroidetes bacteria on its surface.</title>
        <authorList>
            <person name="Treitli S.C."/>
            <person name="Kolisko M."/>
            <person name="Husnik F."/>
            <person name="Keeling P."/>
            <person name="Hampl V."/>
        </authorList>
    </citation>
    <scope>NUCLEOTIDE SEQUENCE</scope>
    <source>
        <strain evidence="3">STM</strain>
    </source>
</reference>
<dbReference type="InterPro" id="IPR013974">
    <property type="entry name" value="SAF"/>
</dbReference>
<protein>
    <submittedName>
        <fullName evidence="3">Altronate dehydratase</fullName>
        <ecNumber evidence="3">4.2.1.7</ecNumber>
    </submittedName>
</protein>
<gene>
    <name evidence="3" type="ORF">EZS27_016680</name>
</gene>
<dbReference type="EMBL" id="SNRY01000933">
    <property type="protein sequence ID" value="KAA6335053.1"/>
    <property type="molecule type" value="Genomic_DNA"/>
</dbReference>
<sequence length="95" mass="10610">MKEYIQLHSKDNVVVALKDLKAGETIDFNGLKILLINDISFGHKAAVRNIPAGDKVLKYGLPIGSATRHILAGEHVHIQNLQTDYTLNHDRILQE</sequence>